<dbReference type="SUPFAM" id="SSF47203">
    <property type="entry name" value="Acyl-CoA dehydrogenase C-terminal domain-like"/>
    <property type="match status" value="1"/>
</dbReference>
<evidence type="ECO:0000313" key="10">
    <source>
        <dbReference type="Proteomes" id="UP000198373"/>
    </source>
</evidence>
<dbReference type="InterPro" id="IPR013786">
    <property type="entry name" value="AcylCoA_DH/ox_N"/>
</dbReference>
<dbReference type="InterPro" id="IPR037069">
    <property type="entry name" value="AcylCoA_DH/ox_N_sf"/>
</dbReference>
<feature type="domain" description="Acyl-CoA oxidase/dehydrogenase middle" evidence="7">
    <location>
        <begin position="158"/>
        <end position="227"/>
    </location>
</feature>
<dbReference type="PIRSF" id="PIRSF016578">
    <property type="entry name" value="HsaA"/>
    <property type="match status" value="1"/>
</dbReference>
<dbReference type="InterPro" id="IPR006091">
    <property type="entry name" value="Acyl-CoA_Oxase/DH_mid-dom"/>
</dbReference>
<dbReference type="PANTHER" id="PTHR43884:SF12">
    <property type="entry name" value="ISOVALERYL-COA DEHYDROGENASE, MITOCHONDRIAL-RELATED"/>
    <property type="match status" value="1"/>
</dbReference>
<dbReference type="PROSITE" id="PS00073">
    <property type="entry name" value="ACYL_COA_DH_2"/>
    <property type="match status" value="1"/>
</dbReference>
<feature type="domain" description="Acyl-CoA dehydrogenase/oxidase N-terminal" evidence="8">
    <location>
        <begin position="46"/>
        <end position="153"/>
    </location>
</feature>
<dbReference type="GO" id="GO:0050660">
    <property type="term" value="F:flavin adenine dinucleotide binding"/>
    <property type="evidence" value="ECO:0007669"/>
    <property type="project" value="InterPro"/>
</dbReference>
<gene>
    <name evidence="9" type="ORF">SAMN06893096_111133</name>
</gene>
<dbReference type="Gene3D" id="2.40.110.10">
    <property type="entry name" value="Butyryl-CoA Dehydrogenase, subunit A, domain 2"/>
    <property type="match status" value="1"/>
</dbReference>
<dbReference type="GO" id="GO:0003995">
    <property type="term" value="F:acyl-CoA dehydrogenase activity"/>
    <property type="evidence" value="ECO:0007669"/>
    <property type="project" value="InterPro"/>
</dbReference>
<keyword evidence="10" id="KW-1185">Reference proteome</keyword>
<dbReference type="AlphaFoldDB" id="A0A239ITU5"/>
<keyword evidence="4 5" id="KW-0274">FAD</keyword>
<evidence type="ECO:0000256" key="3">
    <source>
        <dbReference type="ARBA" id="ARBA00022630"/>
    </source>
</evidence>
<dbReference type="FunFam" id="1.20.140.10:FF:000012">
    <property type="entry name" value="Acyl-CoA dehydrogenase fadE12"/>
    <property type="match status" value="1"/>
</dbReference>
<dbReference type="InterPro" id="IPR009075">
    <property type="entry name" value="AcylCo_DH/oxidase_C"/>
</dbReference>
<dbReference type="Pfam" id="PF02770">
    <property type="entry name" value="Acyl-CoA_dh_M"/>
    <property type="match status" value="1"/>
</dbReference>
<evidence type="ECO:0000259" key="7">
    <source>
        <dbReference type="Pfam" id="PF02770"/>
    </source>
</evidence>
<evidence type="ECO:0000256" key="5">
    <source>
        <dbReference type="RuleBase" id="RU362125"/>
    </source>
</evidence>
<keyword evidence="5" id="KW-0560">Oxidoreductase</keyword>
<reference evidence="10" key="1">
    <citation type="submission" date="2017-06" db="EMBL/GenBank/DDBJ databases">
        <authorList>
            <person name="Varghese N."/>
            <person name="Submissions S."/>
        </authorList>
    </citation>
    <scope>NUCLEOTIDE SEQUENCE [LARGE SCALE GENOMIC DNA]</scope>
    <source>
        <strain evidence="10">DSM 46839</strain>
    </source>
</reference>
<dbReference type="Proteomes" id="UP000198373">
    <property type="component" value="Unassembled WGS sequence"/>
</dbReference>
<sequence length="425" mass="46238">MAEVGGYRLAAPQGFTMGDRCNHTHTAGGPLMLDPAPVHGAPASDLDALRARTRALCARFPDAYWRETDRDRRYPQEFVDTLTAVGLLAVLIPAEYGGGGLGVTAGSVVMEEINRSGGHSAACHAQMYTMGALLRHGSDRLKDAYLPRIAAGELRLQAFSITETTAGSDTTAIDTTATRDGDGYVLTGHKNWTSRIAESDLALVLARTSEKGADRTRGLTLFLLDLRRVRADQPEALEVVPVRTMFNYATNQVFYRGVRVPADHVVGEVDAGFRYVIDGWNAERILLAAEAIGDGYWFVDRAVAYANQREVFGRPIGANQGVQFPLADAYMRVRAADLMRWEAARLFDAGAPCGAEANMAKHLASEASWAAANAALDTHGGNGFVDEYDVERKFRETRMYQVAPVSNNMVKSFVATKVLGLPRSY</sequence>
<protein>
    <submittedName>
        <fullName evidence="9">Acyl-CoA dehydrogenase</fullName>
    </submittedName>
</protein>
<evidence type="ECO:0000256" key="2">
    <source>
        <dbReference type="ARBA" id="ARBA00009347"/>
    </source>
</evidence>
<dbReference type="Gene3D" id="1.20.140.10">
    <property type="entry name" value="Butyryl-CoA Dehydrogenase, subunit A, domain 3"/>
    <property type="match status" value="1"/>
</dbReference>
<feature type="domain" description="Acyl-CoA dehydrogenase/oxidase C-terminal" evidence="6">
    <location>
        <begin position="271"/>
        <end position="410"/>
    </location>
</feature>
<evidence type="ECO:0000259" key="8">
    <source>
        <dbReference type="Pfam" id="PF02771"/>
    </source>
</evidence>
<dbReference type="InterPro" id="IPR006089">
    <property type="entry name" value="Acyl-CoA_DH_CS"/>
</dbReference>
<dbReference type="EMBL" id="FZOO01000011">
    <property type="protein sequence ID" value="SNS96453.1"/>
    <property type="molecule type" value="Genomic_DNA"/>
</dbReference>
<dbReference type="InterPro" id="IPR046373">
    <property type="entry name" value="Acyl-CoA_Oxase/DH_mid-dom_sf"/>
</dbReference>
<dbReference type="PANTHER" id="PTHR43884">
    <property type="entry name" value="ACYL-COA DEHYDROGENASE"/>
    <property type="match status" value="1"/>
</dbReference>
<dbReference type="Pfam" id="PF02771">
    <property type="entry name" value="Acyl-CoA_dh_N"/>
    <property type="match status" value="1"/>
</dbReference>
<comment type="cofactor">
    <cofactor evidence="1 5">
        <name>FAD</name>
        <dbReference type="ChEBI" id="CHEBI:57692"/>
    </cofactor>
</comment>
<evidence type="ECO:0000256" key="1">
    <source>
        <dbReference type="ARBA" id="ARBA00001974"/>
    </source>
</evidence>
<dbReference type="InterPro" id="IPR036250">
    <property type="entry name" value="AcylCo_DH-like_C"/>
</dbReference>
<dbReference type="InterPro" id="IPR009100">
    <property type="entry name" value="AcylCoA_DH/oxidase_NM_dom_sf"/>
</dbReference>
<dbReference type="SUPFAM" id="SSF56645">
    <property type="entry name" value="Acyl-CoA dehydrogenase NM domain-like"/>
    <property type="match status" value="1"/>
</dbReference>
<dbReference type="Gene3D" id="1.10.540.10">
    <property type="entry name" value="Acyl-CoA dehydrogenase/oxidase, N-terminal domain"/>
    <property type="match status" value="1"/>
</dbReference>
<accession>A0A239ITU5</accession>
<organism evidence="9 10">
    <name type="scientific">Geodermatophilus pulveris</name>
    <dbReference type="NCBI Taxonomy" id="1564159"/>
    <lineage>
        <taxon>Bacteria</taxon>
        <taxon>Bacillati</taxon>
        <taxon>Actinomycetota</taxon>
        <taxon>Actinomycetes</taxon>
        <taxon>Geodermatophilales</taxon>
        <taxon>Geodermatophilaceae</taxon>
        <taxon>Geodermatophilus</taxon>
    </lineage>
</organism>
<evidence type="ECO:0000256" key="4">
    <source>
        <dbReference type="ARBA" id="ARBA00022827"/>
    </source>
</evidence>
<keyword evidence="3 5" id="KW-0285">Flavoprotein</keyword>
<evidence type="ECO:0000259" key="6">
    <source>
        <dbReference type="Pfam" id="PF00441"/>
    </source>
</evidence>
<comment type="similarity">
    <text evidence="2 5">Belongs to the acyl-CoA dehydrogenase family.</text>
</comment>
<evidence type="ECO:0000313" key="9">
    <source>
        <dbReference type="EMBL" id="SNS96453.1"/>
    </source>
</evidence>
<dbReference type="Pfam" id="PF00441">
    <property type="entry name" value="Acyl-CoA_dh_1"/>
    <property type="match status" value="1"/>
</dbReference>
<proteinExistence type="inferred from homology"/>
<name>A0A239ITU5_9ACTN</name>